<dbReference type="OMA" id="CFRREEW"/>
<organism evidence="2 3">
    <name type="scientific">Chelonoidis abingdonii</name>
    <name type="common">Abingdon island giant tortoise</name>
    <name type="synonym">Testudo abingdonii</name>
    <dbReference type="NCBI Taxonomy" id="106734"/>
    <lineage>
        <taxon>Eukaryota</taxon>
        <taxon>Metazoa</taxon>
        <taxon>Chordata</taxon>
        <taxon>Craniata</taxon>
        <taxon>Vertebrata</taxon>
        <taxon>Euteleostomi</taxon>
        <taxon>Archelosauria</taxon>
        <taxon>Testudinata</taxon>
        <taxon>Testudines</taxon>
        <taxon>Cryptodira</taxon>
        <taxon>Durocryptodira</taxon>
        <taxon>Testudinoidea</taxon>
        <taxon>Testudinidae</taxon>
        <taxon>Chelonoidis</taxon>
    </lineage>
</organism>
<dbReference type="Gene3D" id="6.10.140.140">
    <property type="match status" value="1"/>
</dbReference>
<dbReference type="Ensembl" id="ENSCABT00000004834.1">
    <property type="protein sequence ID" value="ENSCABP00000004452.1"/>
    <property type="gene ID" value="ENSCABG00000003351.1"/>
</dbReference>
<proteinExistence type="predicted"/>
<dbReference type="CDD" id="cd07765">
    <property type="entry name" value="KRAB_A-box"/>
    <property type="match status" value="1"/>
</dbReference>
<dbReference type="PANTHER" id="PTHR23232">
    <property type="entry name" value="KRAB DOMAIN C2H2 ZINC FINGER"/>
    <property type="match status" value="1"/>
</dbReference>
<keyword evidence="3" id="KW-1185">Reference proteome</keyword>
<sequence>MSASSQEEQMRKGLWVAVTFKEVAVCFRREEWGDLDEGQRQLYRDVMQENYQTLISLGVSVPDPAAISRMERGEEPRVLDLQGSEEREIMRGAGAGEE</sequence>
<reference evidence="2" key="2">
    <citation type="submission" date="2025-09" db="UniProtKB">
        <authorList>
            <consortium name="Ensembl"/>
        </authorList>
    </citation>
    <scope>IDENTIFICATION</scope>
</reference>
<dbReference type="GO" id="GO:0006355">
    <property type="term" value="P:regulation of DNA-templated transcription"/>
    <property type="evidence" value="ECO:0007669"/>
    <property type="project" value="InterPro"/>
</dbReference>
<dbReference type="SUPFAM" id="SSF109640">
    <property type="entry name" value="KRAB domain (Kruppel-associated box)"/>
    <property type="match status" value="1"/>
</dbReference>
<dbReference type="PANTHER" id="PTHR23232:SF142">
    <property type="entry name" value="GASTRULA ZINC FINGER PROTEIN XLCGF57.1-LIKE-RELATED"/>
    <property type="match status" value="1"/>
</dbReference>
<dbReference type="InterPro" id="IPR036051">
    <property type="entry name" value="KRAB_dom_sf"/>
</dbReference>
<dbReference type="InterPro" id="IPR001909">
    <property type="entry name" value="KRAB"/>
</dbReference>
<evidence type="ECO:0000313" key="3">
    <source>
        <dbReference type="Proteomes" id="UP000694404"/>
    </source>
</evidence>
<name>A0A8C0GAM6_CHEAB</name>
<feature type="domain" description="KRAB" evidence="1">
    <location>
        <begin position="18"/>
        <end position="89"/>
    </location>
</feature>
<dbReference type="PROSITE" id="PS50805">
    <property type="entry name" value="KRAB"/>
    <property type="match status" value="1"/>
</dbReference>
<dbReference type="Pfam" id="PF01352">
    <property type="entry name" value="KRAB"/>
    <property type="match status" value="1"/>
</dbReference>
<protein>
    <recommendedName>
        <fullName evidence="1">KRAB domain-containing protein</fullName>
    </recommendedName>
</protein>
<accession>A0A8C0GAM6</accession>
<dbReference type="Proteomes" id="UP000694404">
    <property type="component" value="Unplaced"/>
</dbReference>
<dbReference type="AlphaFoldDB" id="A0A8C0GAM6"/>
<dbReference type="GeneTree" id="ENSGT00940000154411"/>
<dbReference type="SMART" id="SM00349">
    <property type="entry name" value="KRAB"/>
    <property type="match status" value="1"/>
</dbReference>
<evidence type="ECO:0000313" key="2">
    <source>
        <dbReference type="Ensembl" id="ENSCABP00000004452.1"/>
    </source>
</evidence>
<dbReference type="InterPro" id="IPR050169">
    <property type="entry name" value="Krueppel_C2H2_ZnF"/>
</dbReference>
<evidence type="ECO:0000259" key="1">
    <source>
        <dbReference type="PROSITE" id="PS50805"/>
    </source>
</evidence>
<reference evidence="2" key="1">
    <citation type="submission" date="2025-08" db="UniProtKB">
        <authorList>
            <consortium name="Ensembl"/>
        </authorList>
    </citation>
    <scope>IDENTIFICATION</scope>
</reference>